<protein>
    <submittedName>
        <fullName evidence="1">Uncharacterized protein</fullName>
    </submittedName>
</protein>
<comment type="caution">
    <text evidence="1">The sequence shown here is derived from an EMBL/GenBank/DDBJ whole genome shotgun (WGS) entry which is preliminary data.</text>
</comment>
<reference evidence="1 2" key="1">
    <citation type="submission" date="2015-07" db="EMBL/GenBank/DDBJ databases">
        <authorList>
            <person name="Noorani M."/>
        </authorList>
    </citation>
    <scope>NUCLEOTIDE SEQUENCE [LARGE SCALE GENOMIC DNA]</scope>
    <source>
        <strain evidence="1 2">NRRL B-24567</strain>
    </source>
</reference>
<proteinExistence type="predicted"/>
<dbReference type="OrthoDB" id="4311769at2"/>
<dbReference type="PATRIC" id="fig|36816.3.peg.1483"/>
<evidence type="ECO:0000313" key="2">
    <source>
        <dbReference type="Proteomes" id="UP000037773"/>
    </source>
</evidence>
<keyword evidence="2" id="KW-1185">Reference proteome</keyword>
<sequence>MSQISPVAAPDDMLAAALREAMCQADRREPVGEAKFAVLEAAVQLLDADRPELADQPQLRTELLREALGAVRAAVVAAGVAVTRARQAAGVTV</sequence>
<dbReference type="EMBL" id="LGCN01000074">
    <property type="protein sequence ID" value="KOT42566.1"/>
    <property type="molecule type" value="Genomic_DNA"/>
</dbReference>
<evidence type="ECO:0000313" key="1">
    <source>
        <dbReference type="EMBL" id="KOT42566.1"/>
    </source>
</evidence>
<dbReference type="AlphaFoldDB" id="A0A0M9X9X6"/>
<accession>A0A0M9X9X6</accession>
<dbReference type="RefSeq" id="WP_030826745.1">
    <property type="nucleotide sequence ID" value="NZ_LGCN01000074.1"/>
</dbReference>
<organism evidence="1 2">
    <name type="scientific">Streptomyces caelestis</name>
    <dbReference type="NCBI Taxonomy" id="36816"/>
    <lineage>
        <taxon>Bacteria</taxon>
        <taxon>Bacillati</taxon>
        <taxon>Actinomycetota</taxon>
        <taxon>Actinomycetes</taxon>
        <taxon>Kitasatosporales</taxon>
        <taxon>Streptomycetaceae</taxon>
        <taxon>Streptomyces</taxon>
    </lineage>
</organism>
<gene>
    <name evidence="1" type="ORF">ADK41_06930</name>
</gene>
<dbReference type="Proteomes" id="UP000037773">
    <property type="component" value="Unassembled WGS sequence"/>
</dbReference>
<name>A0A0M9X9X6_9ACTN</name>